<protein>
    <submittedName>
        <fullName evidence="1">Uncharacterized protein</fullName>
    </submittedName>
</protein>
<sequence>MQWILRLICDFPKDKVFCFLSIMRMYCLGKQESVAAFLDAAPVNLKYFLEQVLQPLKTAGFHSVQISAEFMAELDIVSVFARGEHYDLDFFQGIFPAADFRKAVKSIFDGHIDIQEDHIRQAVCGLLKGIEQFLPVAGSLYGSRQIQILDSIQKQHSVVFIVVSYQYDFMGIVEF</sequence>
<dbReference type="Proteomes" id="UP000290433">
    <property type="component" value="Unassembled WGS sequence"/>
</dbReference>
<gene>
    <name evidence="1" type="ORF">NU08_2141</name>
</gene>
<comment type="caution">
    <text evidence="1">The sequence shown here is derived from an EMBL/GenBank/DDBJ whole genome shotgun (WGS) entry which is preliminary data.</text>
</comment>
<evidence type="ECO:0000313" key="1">
    <source>
        <dbReference type="EMBL" id="RYJ38916.1"/>
    </source>
</evidence>
<accession>A0A444VZL1</accession>
<dbReference type="EMBL" id="JUIV01000006">
    <property type="protein sequence ID" value="RYJ38916.1"/>
    <property type="molecule type" value="Genomic_DNA"/>
</dbReference>
<evidence type="ECO:0000313" key="2">
    <source>
        <dbReference type="Proteomes" id="UP000290433"/>
    </source>
</evidence>
<reference evidence="1 2" key="1">
    <citation type="submission" date="2014-12" db="EMBL/GenBank/DDBJ databases">
        <title>Genome sequence of Flavobacterium anhuiense RCM74.</title>
        <authorList>
            <person name="Kim J.F."/>
            <person name="Song J.Y."/>
            <person name="Kwak M.-J."/>
            <person name="Lee S.-W."/>
        </authorList>
    </citation>
    <scope>NUCLEOTIDE SEQUENCE [LARGE SCALE GENOMIC DNA]</scope>
    <source>
        <strain evidence="1 2">RCM74</strain>
    </source>
</reference>
<organism evidence="1 2">
    <name type="scientific">Flavobacterium anhuiense</name>
    <dbReference type="NCBI Taxonomy" id="459526"/>
    <lineage>
        <taxon>Bacteria</taxon>
        <taxon>Pseudomonadati</taxon>
        <taxon>Bacteroidota</taxon>
        <taxon>Flavobacteriia</taxon>
        <taxon>Flavobacteriales</taxon>
        <taxon>Flavobacteriaceae</taxon>
        <taxon>Flavobacterium</taxon>
    </lineage>
</organism>
<dbReference type="AlphaFoldDB" id="A0A444VZL1"/>
<name>A0A444VZL1_9FLAO</name>
<proteinExistence type="predicted"/>